<dbReference type="PRINTS" id="PR00420">
    <property type="entry name" value="RNGMNOXGNASE"/>
</dbReference>
<keyword evidence="3" id="KW-0285">Flavoprotein</keyword>
<feature type="domain" description="FAD-binding" evidence="6">
    <location>
        <begin position="281"/>
        <end position="328"/>
    </location>
</feature>
<feature type="domain" description="FAD-binding" evidence="6">
    <location>
        <begin position="8"/>
        <end position="246"/>
    </location>
</feature>
<name>A0ABR1Q5U5_9PEZI</name>
<evidence type="ECO:0000256" key="3">
    <source>
        <dbReference type="ARBA" id="ARBA00022630"/>
    </source>
</evidence>
<protein>
    <recommendedName>
        <fullName evidence="6">FAD-binding domain-containing protein</fullName>
    </recommendedName>
</protein>
<proteinExistence type="predicted"/>
<dbReference type="EMBL" id="JAQQWE010000006">
    <property type="protein sequence ID" value="KAK7947914.1"/>
    <property type="molecule type" value="Genomic_DNA"/>
</dbReference>
<dbReference type="PANTHER" id="PTHR43004">
    <property type="entry name" value="TRK SYSTEM POTASSIUM UPTAKE PROTEIN"/>
    <property type="match status" value="1"/>
</dbReference>
<dbReference type="PANTHER" id="PTHR43004:SF19">
    <property type="entry name" value="BINDING MONOOXYGENASE, PUTATIVE (JCVI)-RELATED"/>
    <property type="match status" value="1"/>
</dbReference>
<keyword evidence="4" id="KW-0274">FAD</keyword>
<dbReference type="InterPro" id="IPR036188">
    <property type="entry name" value="FAD/NAD-bd_sf"/>
</dbReference>
<reference evidence="7 8" key="1">
    <citation type="submission" date="2023-01" db="EMBL/GenBank/DDBJ databases">
        <title>Analysis of 21 Apiospora genomes using comparative genomics revels a genus with tremendous synthesis potential of carbohydrate active enzymes and secondary metabolites.</title>
        <authorList>
            <person name="Sorensen T."/>
        </authorList>
    </citation>
    <scope>NUCLEOTIDE SEQUENCE [LARGE SCALE GENOMIC DNA]</scope>
    <source>
        <strain evidence="7 8">CBS 24483</strain>
    </source>
</reference>
<dbReference type="Gene3D" id="3.50.50.60">
    <property type="entry name" value="FAD/NAD(P)-binding domain"/>
    <property type="match status" value="1"/>
</dbReference>
<comment type="cofactor">
    <cofactor evidence="1">
        <name>FAD</name>
        <dbReference type="ChEBI" id="CHEBI:57692"/>
    </cofactor>
</comment>
<dbReference type="RefSeq" id="XP_066697420.1">
    <property type="nucleotide sequence ID" value="XM_066845022.1"/>
</dbReference>
<evidence type="ECO:0000256" key="1">
    <source>
        <dbReference type="ARBA" id="ARBA00001974"/>
    </source>
</evidence>
<comment type="caution">
    <text evidence="7">The sequence shown here is derived from an EMBL/GenBank/DDBJ whole genome shotgun (WGS) entry which is preliminary data.</text>
</comment>
<keyword evidence="5" id="KW-0560">Oxidoreductase</keyword>
<dbReference type="GeneID" id="92078084"/>
<comment type="pathway">
    <text evidence="2">Secondary metabolite biosynthesis.</text>
</comment>
<dbReference type="InterPro" id="IPR050641">
    <property type="entry name" value="RIFMO-like"/>
</dbReference>
<evidence type="ECO:0000313" key="7">
    <source>
        <dbReference type="EMBL" id="KAK7947914.1"/>
    </source>
</evidence>
<dbReference type="SUPFAM" id="SSF51905">
    <property type="entry name" value="FAD/NAD(P)-binding domain"/>
    <property type="match status" value="1"/>
</dbReference>
<dbReference type="Proteomes" id="UP001391051">
    <property type="component" value="Unassembled WGS sequence"/>
</dbReference>
<evidence type="ECO:0000256" key="5">
    <source>
        <dbReference type="ARBA" id="ARBA00023002"/>
    </source>
</evidence>
<organism evidence="7 8">
    <name type="scientific">Apiospora aurea</name>
    <dbReference type="NCBI Taxonomy" id="335848"/>
    <lineage>
        <taxon>Eukaryota</taxon>
        <taxon>Fungi</taxon>
        <taxon>Dikarya</taxon>
        <taxon>Ascomycota</taxon>
        <taxon>Pezizomycotina</taxon>
        <taxon>Sordariomycetes</taxon>
        <taxon>Xylariomycetidae</taxon>
        <taxon>Amphisphaeriales</taxon>
        <taxon>Apiosporaceae</taxon>
        <taxon>Apiospora</taxon>
    </lineage>
</organism>
<dbReference type="Gene3D" id="3.30.9.10">
    <property type="entry name" value="D-Amino Acid Oxidase, subunit A, domain 2"/>
    <property type="match status" value="1"/>
</dbReference>
<evidence type="ECO:0000313" key="8">
    <source>
        <dbReference type="Proteomes" id="UP001391051"/>
    </source>
</evidence>
<evidence type="ECO:0000256" key="2">
    <source>
        <dbReference type="ARBA" id="ARBA00005179"/>
    </source>
</evidence>
<dbReference type="SUPFAM" id="SSF54373">
    <property type="entry name" value="FAD-linked reductases, C-terminal domain"/>
    <property type="match status" value="1"/>
</dbReference>
<dbReference type="InterPro" id="IPR002938">
    <property type="entry name" value="FAD-bd"/>
</dbReference>
<sequence>MTSPATEEVDLVIVGGGPTGLLCAVLARRLGLSVSVIDEKPSTLPFGRADGLNARTQQYLQIAKVLYDLQSKGVKCNTSSTFANGEFQSRQSSWWASLEHCLEKNMLIVGQPEIEKVLLQKLRTEHSTAAAFFRFDHRATSISEDADGVTVKSEHVTAGDGGGNSNGVTTRAKYAIGADGARSTVRQALDIGFEGTEPEMVWAALDTLLDTDFPVCPEIVSLQLAGQCRVLWIPRERGMARFYIRLPEGGGRARDHARGGRGDDPAAYGAVPGRVFKERIASSFITKQGRGRVFLAGDAAHCHSVNGAQGLNTGIADAFGLIWRIALACPKMKPMPSQNDQGQNDADENRMATIMESYNIERRAVAQNAVKLAATLVRDTRHDAKQYVATIEKNAGYITGMGVNYDGLNSPLIAASEQGIWKAGKQCPDLELTPCFTSRLESGELRLYAMVTHTINYGSFLLLDVGTKSHDPYAFYGGGWVRQLIKAVHLVCPATAAAAREGGASAGEDNAGFIKPELEAFESEVVNPDDSFTVVVRPDMYVGYVGKKEGVMAYLTTVLG</sequence>
<accession>A0ABR1Q5U5</accession>
<evidence type="ECO:0000259" key="6">
    <source>
        <dbReference type="Pfam" id="PF01494"/>
    </source>
</evidence>
<evidence type="ECO:0000256" key="4">
    <source>
        <dbReference type="ARBA" id="ARBA00022827"/>
    </source>
</evidence>
<keyword evidence="8" id="KW-1185">Reference proteome</keyword>
<dbReference type="Pfam" id="PF01494">
    <property type="entry name" value="FAD_binding_3"/>
    <property type="match status" value="2"/>
</dbReference>
<gene>
    <name evidence="7" type="ORF">PG986_008800</name>
</gene>